<evidence type="ECO:0000313" key="7">
    <source>
        <dbReference type="EMBL" id="KAK9758903.1"/>
    </source>
</evidence>
<dbReference type="InterPro" id="IPR010422">
    <property type="entry name" value="Ccdc124/Oxs1"/>
</dbReference>
<proteinExistence type="inferred from homology"/>
<evidence type="ECO:0000313" key="8">
    <source>
        <dbReference type="Proteomes" id="UP001458880"/>
    </source>
</evidence>
<evidence type="ECO:0000256" key="4">
    <source>
        <dbReference type="PROSITE-ProRule" id="PRU00267"/>
    </source>
</evidence>
<protein>
    <submittedName>
        <fullName evidence="7">Coiled-coil domain-containing protein Oxs1</fullName>
    </submittedName>
</protein>
<evidence type="ECO:0000256" key="3">
    <source>
        <dbReference type="ARBA" id="ARBA00023054"/>
    </source>
</evidence>
<dbReference type="EMBL" id="JASPKY010000003">
    <property type="protein sequence ID" value="KAK9758903.1"/>
    <property type="molecule type" value="Genomic_DNA"/>
</dbReference>
<dbReference type="InterPro" id="IPR054414">
    <property type="entry name" value="Ccdc124/Oxs1_C"/>
</dbReference>
<feature type="DNA-binding region" description="HMG box" evidence="4">
    <location>
        <begin position="159"/>
        <end position="208"/>
    </location>
</feature>
<keyword evidence="3" id="KW-0175">Coiled coil</keyword>
<dbReference type="Proteomes" id="UP001458880">
    <property type="component" value="Unassembled WGS sequence"/>
</dbReference>
<comment type="similarity">
    <text evidence="2">Belongs to the CCDC124 family.</text>
</comment>
<dbReference type="GO" id="GO:0003677">
    <property type="term" value="F:DNA binding"/>
    <property type="evidence" value="ECO:0007669"/>
    <property type="project" value="UniProtKB-UniRule"/>
</dbReference>
<dbReference type="PANTHER" id="PTHR21680">
    <property type="entry name" value="COILED-COIL DOMAIN-CONTAINING PROTEIN 124"/>
    <property type="match status" value="1"/>
</dbReference>
<keyword evidence="8" id="KW-1185">Reference proteome</keyword>
<dbReference type="InterPro" id="IPR009071">
    <property type="entry name" value="HMG_box_dom"/>
</dbReference>
<dbReference type="GO" id="GO:0003713">
    <property type="term" value="F:transcription coactivator activity"/>
    <property type="evidence" value="ECO:0007669"/>
    <property type="project" value="TreeGrafter"/>
</dbReference>
<dbReference type="PROSITE" id="PS50118">
    <property type="entry name" value="HMG_BOX_2"/>
    <property type="match status" value="1"/>
</dbReference>
<dbReference type="GO" id="GO:0030496">
    <property type="term" value="C:midbody"/>
    <property type="evidence" value="ECO:0007669"/>
    <property type="project" value="UniProtKB-SubCell"/>
</dbReference>
<dbReference type="AlphaFoldDB" id="A0AAW1NBC9"/>
<evidence type="ECO:0000256" key="1">
    <source>
        <dbReference type="ARBA" id="ARBA00004214"/>
    </source>
</evidence>
<dbReference type="GO" id="GO:0006366">
    <property type="term" value="P:transcription by RNA polymerase II"/>
    <property type="evidence" value="ECO:0007669"/>
    <property type="project" value="TreeGrafter"/>
</dbReference>
<name>A0AAW1NBC9_POPJA</name>
<accession>A0AAW1NBC9</accession>
<sequence length="208" mass="24106">MPKKFAGENSKATAAKAKKAAAKEAEESKKQKEIEDAYWKDNDKQVLKKQQRKEEQEKRKQITLEKKAENKALLEREMESIKKNIKVAPPTKVTRAQIDSNKVTVQNKEKEQEKIETHLTVPLEENINRLTMEGEEARSVTEAIAILSDKSDLDDKHPEKRMKAAYTTYETRRLAELKAENPSLRLSQMKQMIFKEWQKSPENPLNKT</sequence>
<feature type="compositionally biased region" description="Basic and acidic residues" evidence="5">
    <location>
        <begin position="21"/>
        <end position="63"/>
    </location>
</feature>
<comment type="subcellular location">
    <subcellularLocation>
        <location evidence="1">Midbody</location>
    </subcellularLocation>
</comment>
<keyword evidence="4" id="KW-0539">Nucleus</keyword>
<feature type="domain" description="HMG box" evidence="6">
    <location>
        <begin position="159"/>
        <end position="208"/>
    </location>
</feature>
<dbReference type="GO" id="GO:0005634">
    <property type="term" value="C:nucleus"/>
    <property type="evidence" value="ECO:0007669"/>
    <property type="project" value="UniProtKB-UniRule"/>
</dbReference>
<dbReference type="Pfam" id="PF06244">
    <property type="entry name" value="Ccdc124"/>
    <property type="match status" value="1"/>
</dbReference>
<evidence type="ECO:0000256" key="2">
    <source>
        <dbReference type="ARBA" id="ARBA00008296"/>
    </source>
</evidence>
<evidence type="ECO:0000259" key="6">
    <source>
        <dbReference type="PROSITE" id="PS50118"/>
    </source>
</evidence>
<dbReference type="PANTHER" id="PTHR21680:SF0">
    <property type="entry name" value="COILED-COIL DOMAIN-CONTAINING PROTEIN 124"/>
    <property type="match status" value="1"/>
</dbReference>
<evidence type="ECO:0000256" key="5">
    <source>
        <dbReference type="SAM" id="MobiDB-lite"/>
    </source>
</evidence>
<dbReference type="SUPFAM" id="SSF47095">
    <property type="entry name" value="HMG-box"/>
    <property type="match status" value="1"/>
</dbReference>
<organism evidence="7 8">
    <name type="scientific">Popillia japonica</name>
    <name type="common">Japanese beetle</name>
    <dbReference type="NCBI Taxonomy" id="7064"/>
    <lineage>
        <taxon>Eukaryota</taxon>
        <taxon>Metazoa</taxon>
        <taxon>Ecdysozoa</taxon>
        <taxon>Arthropoda</taxon>
        <taxon>Hexapoda</taxon>
        <taxon>Insecta</taxon>
        <taxon>Pterygota</taxon>
        <taxon>Neoptera</taxon>
        <taxon>Endopterygota</taxon>
        <taxon>Coleoptera</taxon>
        <taxon>Polyphaga</taxon>
        <taxon>Scarabaeiformia</taxon>
        <taxon>Scarabaeidae</taxon>
        <taxon>Rutelinae</taxon>
        <taxon>Popillia</taxon>
    </lineage>
</organism>
<reference evidence="7 8" key="1">
    <citation type="journal article" date="2024" name="BMC Genomics">
        <title>De novo assembly and annotation of Popillia japonica's genome with initial clues to its potential as an invasive pest.</title>
        <authorList>
            <person name="Cucini C."/>
            <person name="Boschi S."/>
            <person name="Funari R."/>
            <person name="Cardaioli E."/>
            <person name="Iannotti N."/>
            <person name="Marturano G."/>
            <person name="Paoli F."/>
            <person name="Bruttini M."/>
            <person name="Carapelli A."/>
            <person name="Frati F."/>
            <person name="Nardi F."/>
        </authorList>
    </citation>
    <scope>NUCLEOTIDE SEQUENCE [LARGE SCALE GENOMIC DNA]</scope>
    <source>
        <strain evidence="7">DMR45628</strain>
    </source>
</reference>
<keyword evidence="4" id="KW-0238">DNA-binding</keyword>
<gene>
    <name evidence="7" type="ORF">QE152_g560</name>
</gene>
<comment type="caution">
    <text evidence="7">The sequence shown here is derived from an EMBL/GenBank/DDBJ whole genome shotgun (WGS) entry which is preliminary data.</text>
</comment>
<feature type="region of interest" description="Disordered" evidence="5">
    <location>
        <begin position="1"/>
        <end position="63"/>
    </location>
</feature>
<dbReference type="InterPro" id="IPR036910">
    <property type="entry name" value="HMG_box_dom_sf"/>
</dbReference>